<comment type="caution">
    <text evidence="1">The sequence shown here is derived from an EMBL/GenBank/DDBJ whole genome shotgun (WGS) entry which is preliminary data.</text>
</comment>
<protein>
    <submittedName>
        <fullName evidence="1">Transposase</fullName>
    </submittedName>
</protein>
<dbReference type="Pfam" id="PF20310">
    <property type="entry name" value="HTH_Tnp_2"/>
    <property type="match status" value="1"/>
</dbReference>
<dbReference type="InterPro" id="IPR046929">
    <property type="entry name" value="HTH_Tnp"/>
</dbReference>
<dbReference type="EMBL" id="WDPD01000007">
    <property type="protein sequence ID" value="KAB7460409.1"/>
    <property type="molecule type" value="Genomic_DNA"/>
</dbReference>
<sequence length="143" mass="16334">MSKDFTRKEVEYLRSVPAVKKVAKNRITYARAFQLYCMARYLRGDGPTAIFRSVGLDPDVVGRKRIERCIARWKQDEQLMAEAQQMNPDAAPDVRDRIILVQCSQIKELTQQLSELQKRLADLIYEVNAQDAGALPTDDSDSL</sequence>
<gene>
    <name evidence="1" type="ORF">GBB04_07705</name>
</gene>
<name>A0A1V8Q7G4_9BIFI</name>
<evidence type="ECO:0000313" key="2">
    <source>
        <dbReference type="Proteomes" id="UP000429211"/>
    </source>
</evidence>
<dbReference type="Proteomes" id="UP000429211">
    <property type="component" value="Unassembled WGS sequence"/>
</dbReference>
<proteinExistence type="predicted"/>
<evidence type="ECO:0000313" key="1">
    <source>
        <dbReference type="EMBL" id="KAB7460409.1"/>
    </source>
</evidence>
<accession>A0A1V8Q7G4</accession>
<organism evidence="1 2">
    <name type="scientific">Bifidobacterium dentium</name>
    <dbReference type="NCBI Taxonomy" id="1689"/>
    <lineage>
        <taxon>Bacteria</taxon>
        <taxon>Bacillati</taxon>
        <taxon>Actinomycetota</taxon>
        <taxon>Actinomycetes</taxon>
        <taxon>Bifidobacteriales</taxon>
        <taxon>Bifidobacteriaceae</taxon>
        <taxon>Bifidobacterium</taxon>
    </lineage>
</organism>
<dbReference type="GeneID" id="31605763"/>
<dbReference type="AlphaFoldDB" id="A0A1V8Q7G4"/>
<dbReference type="RefSeq" id="WP_003837202.1">
    <property type="nucleotide sequence ID" value="NZ_BCYE01000002.1"/>
</dbReference>
<reference evidence="1 2" key="1">
    <citation type="journal article" date="2019" name="Nat. Med.">
        <title>A library of human gut bacterial isolates paired with longitudinal multiomics data enables mechanistic microbiome research.</title>
        <authorList>
            <person name="Poyet M."/>
            <person name="Groussin M."/>
            <person name="Gibbons S.M."/>
            <person name="Avila-Pacheco J."/>
            <person name="Jiang X."/>
            <person name="Kearney S.M."/>
            <person name="Perrotta A.R."/>
            <person name="Berdy B."/>
            <person name="Zhao S."/>
            <person name="Lieberman T.D."/>
            <person name="Swanson P.K."/>
            <person name="Smith M."/>
            <person name="Roesemann S."/>
            <person name="Alexander J.E."/>
            <person name="Rich S.A."/>
            <person name="Livny J."/>
            <person name="Vlamakis H."/>
            <person name="Clish C."/>
            <person name="Bullock K."/>
            <person name="Deik A."/>
            <person name="Scott J."/>
            <person name="Pierce K.A."/>
            <person name="Xavier R.J."/>
            <person name="Alm E.J."/>
        </authorList>
    </citation>
    <scope>NUCLEOTIDE SEQUENCE [LARGE SCALE GENOMIC DNA]</scope>
    <source>
        <strain evidence="1 2">BIOML-A2</strain>
    </source>
</reference>